<protein>
    <submittedName>
        <fullName evidence="1">Uncharacterized protein</fullName>
    </submittedName>
</protein>
<dbReference type="EMBL" id="SSDS01000016">
    <property type="protein sequence ID" value="TXG78435.1"/>
    <property type="molecule type" value="Genomic_DNA"/>
</dbReference>
<proteinExistence type="predicted"/>
<sequence length="63" mass="7089">MKAVTLVVMRRKLLDAYDHAGAAYSAMTDKEKERHVFEMLDAMSIAARAAGYRLTKRRESADA</sequence>
<gene>
    <name evidence="1" type="ORF">E6Q11_01065</name>
</gene>
<comment type="caution">
    <text evidence="1">The sequence shown here is derived from an EMBL/GenBank/DDBJ whole genome shotgun (WGS) entry which is preliminary data.</text>
</comment>
<evidence type="ECO:0000313" key="1">
    <source>
        <dbReference type="EMBL" id="TXG78435.1"/>
    </source>
</evidence>
<name>A0A5C7JA44_9BACT</name>
<reference evidence="1 2" key="1">
    <citation type="submission" date="2018-09" db="EMBL/GenBank/DDBJ databases">
        <title>Metagenome Assembled Genomes from an Advanced Water Purification Facility.</title>
        <authorList>
            <person name="Stamps B.W."/>
            <person name="Spear J.R."/>
        </authorList>
    </citation>
    <scope>NUCLEOTIDE SEQUENCE [LARGE SCALE GENOMIC DNA]</scope>
    <source>
        <strain evidence="1">Bin_63_2</strain>
    </source>
</reference>
<accession>A0A5C7JA44</accession>
<evidence type="ECO:0000313" key="2">
    <source>
        <dbReference type="Proteomes" id="UP000321026"/>
    </source>
</evidence>
<dbReference type="AlphaFoldDB" id="A0A5C7JA44"/>
<dbReference type="Proteomes" id="UP000321026">
    <property type="component" value="Unassembled WGS sequence"/>
</dbReference>
<organism evidence="1 2">
    <name type="scientific">Candidatus Dojkabacteria bacterium</name>
    <dbReference type="NCBI Taxonomy" id="2099670"/>
    <lineage>
        <taxon>Bacteria</taxon>
        <taxon>Candidatus Dojkabacteria</taxon>
    </lineage>
</organism>